<feature type="domain" description="Acyl-CoA oxidase/dehydrogenase middle" evidence="6">
    <location>
        <begin position="125"/>
        <end position="221"/>
    </location>
</feature>
<dbReference type="InterPro" id="IPR009100">
    <property type="entry name" value="AcylCoA_DH/oxidase_NM_dom_sf"/>
</dbReference>
<feature type="domain" description="Acyl-CoA dehydrogenase/oxidase C-terminal" evidence="5">
    <location>
        <begin position="235"/>
        <end position="382"/>
    </location>
</feature>
<dbReference type="GO" id="GO:0050660">
    <property type="term" value="F:flavin adenine dinucleotide binding"/>
    <property type="evidence" value="ECO:0007669"/>
    <property type="project" value="InterPro"/>
</dbReference>
<accession>A0A0F9N754</accession>
<evidence type="ECO:0000256" key="4">
    <source>
        <dbReference type="ARBA" id="ARBA00022827"/>
    </source>
</evidence>
<comment type="caution">
    <text evidence="8">The sequence shown here is derived from an EMBL/GenBank/DDBJ whole genome shotgun (WGS) entry which is preliminary data.</text>
</comment>
<dbReference type="InterPro" id="IPR013786">
    <property type="entry name" value="AcylCoA_DH/ox_N"/>
</dbReference>
<evidence type="ECO:0000256" key="3">
    <source>
        <dbReference type="ARBA" id="ARBA00022630"/>
    </source>
</evidence>
<dbReference type="Pfam" id="PF02770">
    <property type="entry name" value="Acyl-CoA_dh_M"/>
    <property type="match status" value="1"/>
</dbReference>
<dbReference type="InterPro" id="IPR006091">
    <property type="entry name" value="Acyl-CoA_Oxase/DH_mid-dom"/>
</dbReference>
<evidence type="ECO:0000259" key="7">
    <source>
        <dbReference type="Pfam" id="PF02771"/>
    </source>
</evidence>
<evidence type="ECO:0000256" key="1">
    <source>
        <dbReference type="ARBA" id="ARBA00001974"/>
    </source>
</evidence>
<gene>
    <name evidence="8" type="ORF">LCGC14_1297700</name>
</gene>
<evidence type="ECO:0000313" key="8">
    <source>
        <dbReference type="EMBL" id="KKM84580.1"/>
    </source>
</evidence>
<dbReference type="PROSITE" id="PS00072">
    <property type="entry name" value="ACYL_COA_DH_1"/>
    <property type="match status" value="1"/>
</dbReference>
<organism evidence="8">
    <name type="scientific">marine sediment metagenome</name>
    <dbReference type="NCBI Taxonomy" id="412755"/>
    <lineage>
        <taxon>unclassified sequences</taxon>
        <taxon>metagenomes</taxon>
        <taxon>ecological metagenomes</taxon>
    </lineage>
</organism>
<dbReference type="SUPFAM" id="SSF56645">
    <property type="entry name" value="Acyl-CoA dehydrogenase NM domain-like"/>
    <property type="match status" value="1"/>
</dbReference>
<protein>
    <recommendedName>
        <fullName evidence="9">Acyl-CoA dehydrogenase</fullName>
    </recommendedName>
</protein>
<evidence type="ECO:0008006" key="9">
    <source>
        <dbReference type="Google" id="ProtNLM"/>
    </source>
</evidence>
<dbReference type="AlphaFoldDB" id="A0A0F9N754"/>
<keyword evidence="4" id="KW-0274">FAD</keyword>
<proteinExistence type="inferred from homology"/>
<dbReference type="Pfam" id="PF00441">
    <property type="entry name" value="Acyl-CoA_dh_1"/>
    <property type="match status" value="1"/>
</dbReference>
<dbReference type="Gene3D" id="1.20.140.10">
    <property type="entry name" value="Butyryl-CoA Dehydrogenase, subunit A, domain 3"/>
    <property type="match status" value="1"/>
</dbReference>
<evidence type="ECO:0000259" key="6">
    <source>
        <dbReference type="Pfam" id="PF02770"/>
    </source>
</evidence>
<sequence length="414" mass="46427">MYDYLLSEEHKVFREEVREFVKNSVPPSLLKQMDNNQIQYPDEWMHALAKQNLIGIRFPKEYGGRGLNWESEIIALEEIGVLGSSLACLFSLPSICGEALNIFGTEEQKRKYLKPMCEGKKFTAEALTEPRGGSDFFGATSTAIKEGDHYILNGEKRFIVGAEGADFFLVYAKTNLDPKADPHKTLSLIIVDRTDDIKTEYIYGLLGTRGGGAGRIKFENVQIPEENVILEEGAGGKIFYQMMVPERLTTASGFIGLARACLHIATKYSTKRKAFGQTIKNFQAVNFTIADSITYLDAARAIVFNTAKSIDAGAPPALQRRLVSESKKFSTKACWKVINNAMQIMGGIGYTTVYPIERLLRDARIGEIWTGTTQIMNMIVAHEYYKEILSEKWLSRDVEQDALDGDQEEEKNYG</sequence>
<keyword evidence="3" id="KW-0285">Flavoprotein</keyword>
<dbReference type="InterPro" id="IPR006089">
    <property type="entry name" value="Acyl-CoA_DH_CS"/>
</dbReference>
<dbReference type="Gene3D" id="2.40.110.10">
    <property type="entry name" value="Butyryl-CoA Dehydrogenase, subunit A, domain 2"/>
    <property type="match status" value="1"/>
</dbReference>
<name>A0A0F9N754_9ZZZZ</name>
<reference evidence="8" key="1">
    <citation type="journal article" date="2015" name="Nature">
        <title>Complex archaea that bridge the gap between prokaryotes and eukaryotes.</title>
        <authorList>
            <person name="Spang A."/>
            <person name="Saw J.H."/>
            <person name="Jorgensen S.L."/>
            <person name="Zaremba-Niedzwiedzka K."/>
            <person name="Martijn J."/>
            <person name="Lind A.E."/>
            <person name="van Eijk R."/>
            <person name="Schleper C."/>
            <person name="Guy L."/>
            <person name="Ettema T.J."/>
        </authorList>
    </citation>
    <scope>NUCLEOTIDE SEQUENCE</scope>
</reference>
<dbReference type="CDD" id="cd00567">
    <property type="entry name" value="ACAD"/>
    <property type="match status" value="1"/>
</dbReference>
<dbReference type="Gene3D" id="1.10.540.10">
    <property type="entry name" value="Acyl-CoA dehydrogenase/oxidase, N-terminal domain"/>
    <property type="match status" value="1"/>
</dbReference>
<comment type="similarity">
    <text evidence="2">Belongs to the acyl-CoA dehydrogenase family.</text>
</comment>
<evidence type="ECO:0000256" key="2">
    <source>
        <dbReference type="ARBA" id="ARBA00009347"/>
    </source>
</evidence>
<dbReference type="Pfam" id="PF02771">
    <property type="entry name" value="Acyl-CoA_dh_N"/>
    <property type="match status" value="1"/>
</dbReference>
<evidence type="ECO:0000259" key="5">
    <source>
        <dbReference type="Pfam" id="PF00441"/>
    </source>
</evidence>
<dbReference type="PANTHER" id="PTHR43884:SF12">
    <property type="entry name" value="ISOVALERYL-COA DEHYDROGENASE, MITOCHONDRIAL-RELATED"/>
    <property type="match status" value="1"/>
</dbReference>
<dbReference type="InterPro" id="IPR036250">
    <property type="entry name" value="AcylCo_DH-like_C"/>
</dbReference>
<dbReference type="EMBL" id="LAZR01007543">
    <property type="protein sequence ID" value="KKM84580.1"/>
    <property type="molecule type" value="Genomic_DNA"/>
</dbReference>
<feature type="domain" description="Acyl-CoA dehydrogenase/oxidase N-terminal" evidence="7">
    <location>
        <begin position="7"/>
        <end position="120"/>
    </location>
</feature>
<dbReference type="InterPro" id="IPR046373">
    <property type="entry name" value="Acyl-CoA_Oxase/DH_mid-dom_sf"/>
</dbReference>
<dbReference type="InterPro" id="IPR037069">
    <property type="entry name" value="AcylCoA_DH/ox_N_sf"/>
</dbReference>
<comment type="cofactor">
    <cofactor evidence="1">
        <name>FAD</name>
        <dbReference type="ChEBI" id="CHEBI:57692"/>
    </cofactor>
</comment>
<dbReference type="SUPFAM" id="SSF47203">
    <property type="entry name" value="Acyl-CoA dehydrogenase C-terminal domain-like"/>
    <property type="match status" value="1"/>
</dbReference>
<dbReference type="PANTHER" id="PTHR43884">
    <property type="entry name" value="ACYL-COA DEHYDROGENASE"/>
    <property type="match status" value="1"/>
</dbReference>
<dbReference type="GO" id="GO:0003995">
    <property type="term" value="F:acyl-CoA dehydrogenase activity"/>
    <property type="evidence" value="ECO:0007669"/>
    <property type="project" value="InterPro"/>
</dbReference>
<dbReference type="InterPro" id="IPR009075">
    <property type="entry name" value="AcylCo_DH/oxidase_C"/>
</dbReference>